<comment type="function">
    <text evidence="7">Can catalyze the hydrolysis of ATP in the presence of single-stranded DNA, the ATP-dependent uptake of single-stranded DNA by duplex DNA, and the ATP-dependent hybridization of homologous single-stranded DNAs. It interacts with LexA causing its activation and leading to its autocatalytic cleavage.</text>
</comment>
<protein>
    <recommendedName>
        <fullName evidence="2 7">Protein RecA</fullName>
    </recommendedName>
    <alternativeName>
        <fullName evidence="7 8">Recombinase A</fullName>
    </alternativeName>
</protein>
<evidence type="ECO:0000313" key="13">
    <source>
        <dbReference type="Proteomes" id="UP000075670"/>
    </source>
</evidence>
<gene>
    <name evidence="12" type="primary">recA_1</name>
    <name evidence="7" type="synonym">recA</name>
    <name evidence="12" type="ORF">MOMUL_24120</name>
</gene>
<dbReference type="AlphaFoldDB" id="A0A151AUR0"/>
<evidence type="ECO:0000256" key="7">
    <source>
        <dbReference type="HAMAP-Rule" id="MF_00268"/>
    </source>
</evidence>
<keyword evidence="6 7" id="KW-0233">DNA recombination</keyword>
<dbReference type="GO" id="GO:0006310">
    <property type="term" value="P:DNA recombination"/>
    <property type="evidence" value="ECO:0007669"/>
    <property type="project" value="UniProtKB-UniRule"/>
</dbReference>
<name>A0A151AUR0_9FIRM</name>
<dbReference type="InterPro" id="IPR049261">
    <property type="entry name" value="RecA-like_C"/>
</dbReference>
<dbReference type="GO" id="GO:0009432">
    <property type="term" value="P:SOS response"/>
    <property type="evidence" value="ECO:0007669"/>
    <property type="project" value="UniProtKB-UniRule"/>
</dbReference>
<evidence type="ECO:0000313" key="12">
    <source>
        <dbReference type="EMBL" id="KYH31341.1"/>
    </source>
</evidence>
<dbReference type="PATRIC" id="fig|1122241.3.peg.2569"/>
<dbReference type="InterPro" id="IPR023400">
    <property type="entry name" value="RecA_C_sf"/>
</dbReference>
<dbReference type="InterPro" id="IPR049428">
    <property type="entry name" value="RecA-like_N"/>
</dbReference>
<keyword evidence="7 8" id="KW-0742">SOS response</keyword>
<dbReference type="PRINTS" id="PR00142">
    <property type="entry name" value="RECA"/>
</dbReference>
<proteinExistence type="inferred from homology"/>
<comment type="caution">
    <text evidence="7">Lacks conserved residue(s) required for the propagation of feature annotation.</text>
</comment>
<keyword evidence="4 7" id="KW-0067">ATP-binding</keyword>
<keyword evidence="7" id="KW-0963">Cytoplasm</keyword>
<dbReference type="SUPFAM" id="SSF52540">
    <property type="entry name" value="P-loop containing nucleoside triphosphate hydrolases"/>
    <property type="match status" value="1"/>
</dbReference>
<dbReference type="InterPro" id="IPR013765">
    <property type="entry name" value="DNA_recomb/repair_RecA"/>
</dbReference>
<dbReference type="RefSeq" id="WP_062285177.1">
    <property type="nucleotide sequence ID" value="NZ_LTBC01000012.1"/>
</dbReference>
<evidence type="ECO:0000256" key="1">
    <source>
        <dbReference type="ARBA" id="ARBA00009391"/>
    </source>
</evidence>
<keyword evidence="5 7" id="KW-0238">DNA-binding</keyword>
<dbReference type="GO" id="GO:0003697">
    <property type="term" value="F:single-stranded DNA binding"/>
    <property type="evidence" value="ECO:0007669"/>
    <property type="project" value="UniProtKB-UniRule"/>
</dbReference>
<accession>A0A151AUR0</accession>
<dbReference type="PROSITE" id="PS50163">
    <property type="entry name" value="RECA_3"/>
    <property type="match status" value="1"/>
</dbReference>
<dbReference type="PANTHER" id="PTHR45900:SF1">
    <property type="entry name" value="MITOCHONDRIAL DNA REPAIR PROTEIN RECA HOMOLOG-RELATED"/>
    <property type="match status" value="1"/>
</dbReference>
<evidence type="ECO:0000259" key="10">
    <source>
        <dbReference type="PROSITE" id="PS50162"/>
    </source>
</evidence>
<sequence length="352" mass="37894">METGREQALAKVLVEIEKKYGKGAIMRLGQQERLNVEAMPTGILTLDLALGVGGLPKGRIIEIFGEEGSGKTTIALHAITEIQKGGGNAVLIDAEHAFDPNYAKTIGVDIENLLVSQPEYGEQALEIASALIQSSAVDIIVIDSVAALVPKKELEGEFGDANVGLQARLMSQAMRKFSGIVSKSKTIVIFINQLREKINTGGSFGKPDYVTPGGRALKFYSSIRIEVQRGETLKNGTQVVGHKMKTRVVKNKVAPPFRGCDLDLLYGRGISKEGALLEMAVEKGIVTKSGAWYSWLGDHLGQGHENACEFLLQHQDVARQIESALKESLNGVLPPRKVINGGLAAINLEPTT</sequence>
<evidence type="ECO:0000256" key="5">
    <source>
        <dbReference type="ARBA" id="ARBA00023125"/>
    </source>
</evidence>
<dbReference type="InterPro" id="IPR027417">
    <property type="entry name" value="P-loop_NTPase"/>
</dbReference>
<dbReference type="InterPro" id="IPR020588">
    <property type="entry name" value="RecA_ATP-bd"/>
</dbReference>
<keyword evidence="7 8" id="KW-0234">DNA repair</keyword>
<dbReference type="Gene3D" id="3.40.50.300">
    <property type="entry name" value="P-loop containing nucleotide triphosphate hydrolases"/>
    <property type="match status" value="1"/>
</dbReference>
<dbReference type="GO" id="GO:0005524">
    <property type="term" value="F:ATP binding"/>
    <property type="evidence" value="ECO:0007669"/>
    <property type="project" value="UniProtKB-UniRule"/>
</dbReference>
<comment type="similarity">
    <text evidence="1 7 9">Belongs to the RecA family.</text>
</comment>
<dbReference type="Pfam" id="PF21096">
    <property type="entry name" value="RecA_C"/>
    <property type="match status" value="1"/>
</dbReference>
<dbReference type="PROSITE" id="PS00321">
    <property type="entry name" value="RECA_1"/>
    <property type="match status" value="1"/>
</dbReference>
<evidence type="ECO:0000256" key="6">
    <source>
        <dbReference type="ARBA" id="ARBA00023172"/>
    </source>
</evidence>
<evidence type="ECO:0000256" key="3">
    <source>
        <dbReference type="ARBA" id="ARBA00022741"/>
    </source>
</evidence>
<dbReference type="PANTHER" id="PTHR45900">
    <property type="entry name" value="RECA"/>
    <property type="match status" value="1"/>
</dbReference>
<evidence type="ECO:0000256" key="4">
    <source>
        <dbReference type="ARBA" id="ARBA00022840"/>
    </source>
</evidence>
<feature type="domain" description="RecA family profile 2" evidence="11">
    <location>
        <begin position="201"/>
        <end position="275"/>
    </location>
</feature>
<dbReference type="SMART" id="SM00382">
    <property type="entry name" value="AAA"/>
    <property type="match status" value="1"/>
</dbReference>
<dbReference type="FunFam" id="3.40.50.300:FF:000087">
    <property type="entry name" value="Recombinase RecA"/>
    <property type="match status" value="1"/>
</dbReference>
<dbReference type="EMBL" id="LTBC01000012">
    <property type="protein sequence ID" value="KYH31341.1"/>
    <property type="molecule type" value="Genomic_DNA"/>
</dbReference>
<dbReference type="InterPro" id="IPR020587">
    <property type="entry name" value="RecA_monomer-monomer_interface"/>
</dbReference>
<dbReference type="OrthoDB" id="9776733at2"/>
<evidence type="ECO:0000256" key="8">
    <source>
        <dbReference type="RuleBase" id="RU000526"/>
    </source>
</evidence>
<evidence type="ECO:0000256" key="9">
    <source>
        <dbReference type="RuleBase" id="RU004527"/>
    </source>
</evidence>
<keyword evidence="3 7" id="KW-0547">Nucleotide-binding</keyword>
<evidence type="ECO:0000259" key="11">
    <source>
        <dbReference type="PROSITE" id="PS50163"/>
    </source>
</evidence>
<dbReference type="GO" id="GO:0006281">
    <property type="term" value="P:DNA repair"/>
    <property type="evidence" value="ECO:0007669"/>
    <property type="project" value="UniProtKB-UniRule"/>
</dbReference>
<dbReference type="NCBIfam" id="TIGR02012">
    <property type="entry name" value="tigrfam_recA"/>
    <property type="match status" value="1"/>
</dbReference>
<comment type="subcellular location">
    <subcellularLocation>
        <location evidence="7">Cytoplasm</location>
    </subcellularLocation>
</comment>
<keyword evidence="13" id="KW-1185">Reference proteome</keyword>
<reference evidence="12 13" key="1">
    <citation type="submission" date="2016-02" db="EMBL/GenBank/DDBJ databases">
        <title>Genome sequence of Moorella mulderi DSM 14980.</title>
        <authorList>
            <person name="Poehlein A."/>
            <person name="Daniel R."/>
        </authorList>
    </citation>
    <scope>NUCLEOTIDE SEQUENCE [LARGE SCALE GENOMIC DNA]</scope>
    <source>
        <strain evidence="12 13">DSM 14980</strain>
    </source>
</reference>
<dbReference type="InterPro" id="IPR020584">
    <property type="entry name" value="DNA_recomb/repair_RecA_CS"/>
</dbReference>
<dbReference type="CDD" id="cd00983">
    <property type="entry name" value="RecA"/>
    <property type="match status" value="1"/>
</dbReference>
<dbReference type="GO" id="GO:0005829">
    <property type="term" value="C:cytosol"/>
    <property type="evidence" value="ECO:0007669"/>
    <property type="project" value="TreeGrafter"/>
</dbReference>
<dbReference type="InterPro" id="IPR003593">
    <property type="entry name" value="AAA+_ATPase"/>
</dbReference>
<evidence type="ECO:0000256" key="2">
    <source>
        <dbReference type="ARBA" id="ARBA00015553"/>
    </source>
</evidence>
<keyword evidence="7 9" id="KW-0227">DNA damage</keyword>
<dbReference type="GO" id="GO:0003684">
    <property type="term" value="F:damaged DNA binding"/>
    <property type="evidence" value="ECO:0007669"/>
    <property type="project" value="UniProtKB-UniRule"/>
</dbReference>
<dbReference type="GO" id="GO:0140664">
    <property type="term" value="F:ATP-dependent DNA damage sensor activity"/>
    <property type="evidence" value="ECO:0007669"/>
    <property type="project" value="InterPro"/>
</dbReference>
<comment type="caution">
    <text evidence="12">The sequence shown here is derived from an EMBL/GenBank/DDBJ whole genome shotgun (WGS) entry which is preliminary data.</text>
</comment>
<dbReference type="Proteomes" id="UP000075670">
    <property type="component" value="Unassembled WGS sequence"/>
</dbReference>
<dbReference type="HAMAP" id="MF_00268">
    <property type="entry name" value="RecA"/>
    <property type="match status" value="1"/>
</dbReference>
<organism evidence="12 13">
    <name type="scientific">Moorella mulderi DSM 14980</name>
    <dbReference type="NCBI Taxonomy" id="1122241"/>
    <lineage>
        <taxon>Bacteria</taxon>
        <taxon>Bacillati</taxon>
        <taxon>Bacillota</taxon>
        <taxon>Clostridia</taxon>
        <taxon>Neomoorellales</taxon>
        <taxon>Neomoorellaceae</taxon>
        <taxon>Neomoorella</taxon>
    </lineage>
</organism>
<dbReference type="PROSITE" id="PS50162">
    <property type="entry name" value="RECA_2"/>
    <property type="match status" value="1"/>
</dbReference>
<dbReference type="SUPFAM" id="SSF54752">
    <property type="entry name" value="RecA protein, C-terminal domain"/>
    <property type="match status" value="1"/>
</dbReference>
<feature type="domain" description="RecA family profile 1" evidence="10">
    <location>
        <begin position="35"/>
        <end position="194"/>
    </location>
</feature>
<dbReference type="Pfam" id="PF00154">
    <property type="entry name" value="RecA_N"/>
    <property type="match status" value="1"/>
</dbReference>